<protein>
    <recommendedName>
        <fullName evidence="6">FtsK domain-containing protein</fullName>
    </recommendedName>
</protein>
<name>A0A8E6B190_9BACT</name>
<dbReference type="InterPro" id="IPR003593">
    <property type="entry name" value="AAA+_ATPase"/>
</dbReference>
<keyword evidence="1 3" id="KW-0547">Nucleotide-binding</keyword>
<evidence type="ECO:0000256" key="2">
    <source>
        <dbReference type="ARBA" id="ARBA00022840"/>
    </source>
</evidence>
<feature type="compositionally biased region" description="Basic and acidic residues" evidence="4">
    <location>
        <begin position="326"/>
        <end position="344"/>
    </location>
</feature>
<dbReference type="PROSITE" id="PS50901">
    <property type="entry name" value="FTSK"/>
    <property type="match status" value="1"/>
</dbReference>
<dbReference type="SMART" id="SM00382">
    <property type="entry name" value="AAA"/>
    <property type="match status" value="1"/>
</dbReference>
<organism evidence="7 8">
    <name type="scientific">Telmatocola sphagniphila</name>
    <dbReference type="NCBI Taxonomy" id="1123043"/>
    <lineage>
        <taxon>Bacteria</taxon>
        <taxon>Pseudomonadati</taxon>
        <taxon>Planctomycetota</taxon>
        <taxon>Planctomycetia</taxon>
        <taxon>Gemmatales</taxon>
        <taxon>Gemmataceae</taxon>
    </lineage>
</organism>
<dbReference type="SUPFAM" id="SSF52540">
    <property type="entry name" value="P-loop containing nucleoside triphosphate hydrolases"/>
    <property type="match status" value="1"/>
</dbReference>
<dbReference type="Proteomes" id="UP000676194">
    <property type="component" value="Chromosome"/>
</dbReference>
<dbReference type="Gene3D" id="3.40.50.300">
    <property type="entry name" value="P-loop containing nucleotide triphosphate hydrolases"/>
    <property type="match status" value="3"/>
</dbReference>
<keyword evidence="8" id="KW-1185">Reference proteome</keyword>
<dbReference type="Pfam" id="PF01580">
    <property type="entry name" value="FtsK_SpoIIIE"/>
    <property type="match status" value="2"/>
</dbReference>
<reference evidence="7" key="1">
    <citation type="submission" date="2021-05" db="EMBL/GenBank/DDBJ databases">
        <title>Complete genome sequence of the cellulolytic planctomycete Telmatocola sphagniphila SP2T and characterization of the first cellulase from planctomycetes.</title>
        <authorList>
            <person name="Rakitin A.L."/>
            <person name="Beletsky A.V."/>
            <person name="Naumoff D.G."/>
            <person name="Kulichevskaya I.S."/>
            <person name="Mardanov A.V."/>
            <person name="Ravin N.V."/>
            <person name="Dedysh S.N."/>
        </authorList>
    </citation>
    <scope>NUCLEOTIDE SEQUENCE</scope>
    <source>
        <strain evidence="7">SP2T</strain>
    </source>
</reference>
<dbReference type="GO" id="GO:0005524">
    <property type="term" value="F:ATP binding"/>
    <property type="evidence" value="ECO:0007669"/>
    <property type="project" value="UniProtKB-UniRule"/>
</dbReference>
<keyword evidence="5" id="KW-0472">Membrane</keyword>
<dbReference type="RefSeq" id="WP_213493974.1">
    <property type="nucleotide sequence ID" value="NZ_CP074694.1"/>
</dbReference>
<evidence type="ECO:0000313" key="8">
    <source>
        <dbReference type="Proteomes" id="UP000676194"/>
    </source>
</evidence>
<dbReference type="EMBL" id="CP074694">
    <property type="protein sequence ID" value="QVL30090.1"/>
    <property type="molecule type" value="Genomic_DNA"/>
</dbReference>
<keyword evidence="5" id="KW-1133">Transmembrane helix</keyword>
<feature type="transmembrane region" description="Helical" evidence="5">
    <location>
        <begin position="238"/>
        <end position="258"/>
    </location>
</feature>
<dbReference type="InterPro" id="IPR002543">
    <property type="entry name" value="FtsK_dom"/>
</dbReference>
<dbReference type="InterPro" id="IPR027417">
    <property type="entry name" value="P-loop_NTPase"/>
</dbReference>
<evidence type="ECO:0000256" key="1">
    <source>
        <dbReference type="ARBA" id="ARBA00022741"/>
    </source>
</evidence>
<sequence>MSNRNLFDREEHALRELVTGIAERSAAESELNATFESVSATANKEFTREKKKIQSHREQEIEQLTQTHTTRMTELQEQLATKLEDLEREKSDRLSKIAQQCNTAKEKAETEYKEAYWAADSIHEAAETEAKSARTELHRKVAGARERIDTLWKHSDEIFGQWKVSRESLAEFEKQAKKPTEFPLTALRESFDNADKSLDAIEHSQLVKWSRGLGAGAVFLLVAGLGVGLGVSQNDLNTFGIAGGVGGLVLGIVTFLLLKGKAKKFVAVKSQAFALHMGEAALGSDALYELSESDFKKAIRTAEDVRKTSKTKADDKFKPHLAKIEEKRESENSRTVERHAKDQESTETTYTQAMEQEEGSFNQSIKDCNATHDKQLAEAEAALQKKIATATREKEASWNGMNDIWQKRLNILKVTYQQVQELNSERFLPWSAENWQQPPLHKTVPAGIRIGELNVNIAEIPDGISPDDRLKPSIPTETTWPFYLPFPERGALILKAREQGKQPAIAALQSLILRFLTSVPPGKVRLTIMDPVGLGENFAAYMNLADYDENLIGSRIWTEPGQIEKRLADLTSHMENVIQKYLRNQYKSIEEYNAQAGEVAEPFRVLVVANFPTNFNLDAAKRLVSIATSGASCGIYTLVSVDSKAPMPQGFQLADLENAGIILEYDSGRFNWKDPVLKRFPLTTETPPVQEELTRLVKWVGERSRDANRVEVPFEFVAPKPEEVWQSNSAKSIKVPIGRAGATKRQFMELGLGTAQHALVAGKTGSGKSTLMHALITNLALCYDPDQVELYLIDFKKGVEFKVYATEGLPHARVVAVESEREFGLSVLQRLDAILRERGEQYREAGCNDLAGFREARPDLPSPRIMLIVDEFQEFFVEDDKISQEVALLLDRLVRQGRAFGLHVLMGSQTLGGAFSLARSTIDQMAVRIALQCSEADAQLILSKDNVAARLLSRPGEAIYNDQNGLVEGNDPFQVVWLPEEKRENYLHEMRQRAGTKHTREPLVFEGSASAEVQKNEKLANLIAARSYPEKVRATYGWLGEAIAIKDPTAAVFRNQGGANLMILGQNEENSFSIAGSVLVSLALQHSPDKLRVDILDSTQEDDPRHGRMEKMTKQLPHSIKFGDVNAIGPIFQEYASEVSKRQKGESEKTPMFLYIQGLQRFRDLRKSDDDFGFGRRGADKQASPAENFATILREGPPMGVHVIFWCDSLTNLNRSIDRQGMRELGMRVLFQMSQNDSSALIDSPAASRLGRYRGLFVSEDLTFPEKFRPYNFPSDEWLSGISKSLSERVAEIPQSDATLSPVG</sequence>
<evidence type="ECO:0000256" key="4">
    <source>
        <dbReference type="SAM" id="MobiDB-lite"/>
    </source>
</evidence>
<evidence type="ECO:0000256" key="3">
    <source>
        <dbReference type="PROSITE-ProRule" id="PRU00289"/>
    </source>
</evidence>
<feature type="region of interest" description="Disordered" evidence="4">
    <location>
        <begin position="326"/>
        <end position="348"/>
    </location>
</feature>
<keyword evidence="5" id="KW-0812">Transmembrane</keyword>
<evidence type="ECO:0000256" key="5">
    <source>
        <dbReference type="SAM" id="Phobius"/>
    </source>
</evidence>
<keyword evidence="2 3" id="KW-0067">ATP-binding</keyword>
<dbReference type="PANTHER" id="PTHR22683">
    <property type="entry name" value="SPORULATION PROTEIN RELATED"/>
    <property type="match status" value="1"/>
</dbReference>
<feature type="domain" description="FtsK" evidence="6">
    <location>
        <begin position="745"/>
        <end position="940"/>
    </location>
</feature>
<proteinExistence type="predicted"/>
<gene>
    <name evidence="7" type="ORF">KIH39_14605</name>
</gene>
<evidence type="ECO:0000259" key="6">
    <source>
        <dbReference type="PROSITE" id="PS50901"/>
    </source>
</evidence>
<feature type="binding site" evidence="3">
    <location>
        <begin position="762"/>
        <end position="769"/>
    </location>
    <ligand>
        <name>ATP</name>
        <dbReference type="ChEBI" id="CHEBI:30616"/>
    </ligand>
</feature>
<feature type="transmembrane region" description="Helical" evidence="5">
    <location>
        <begin position="213"/>
        <end position="232"/>
    </location>
</feature>
<dbReference type="PANTHER" id="PTHR22683:SF41">
    <property type="entry name" value="DNA TRANSLOCASE FTSK"/>
    <property type="match status" value="1"/>
</dbReference>
<dbReference type="KEGG" id="tsph:KIH39_14605"/>
<evidence type="ECO:0000313" key="7">
    <source>
        <dbReference type="EMBL" id="QVL30090.1"/>
    </source>
</evidence>
<accession>A0A8E6B190</accession>
<dbReference type="GO" id="GO:0003677">
    <property type="term" value="F:DNA binding"/>
    <property type="evidence" value="ECO:0007669"/>
    <property type="project" value="InterPro"/>
</dbReference>
<dbReference type="InterPro" id="IPR050206">
    <property type="entry name" value="FtsK/SpoIIIE/SftA"/>
</dbReference>